<accession>A0A0K2TVW0</accession>
<reference evidence="2" key="1">
    <citation type="submission" date="2014-05" db="EMBL/GenBank/DDBJ databases">
        <authorList>
            <person name="Chronopoulou M."/>
        </authorList>
    </citation>
    <scope>NUCLEOTIDE SEQUENCE</scope>
    <source>
        <tissue evidence="2">Whole organism</tissue>
    </source>
</reference>
<feature type="domain" description="Transposable element P transposase-like RNase H" evidence="1">
    <location>
        <begin position="2"/>
        <end position="47"/>
    </location>
</feature>
<protein>
    <submittedName>
        <fullName evidence="2">THAP domaincontaining protein 9like [Hydra vulgaris]</fullName>
    </submittedName>
</protein>
<dbReference type="Pfam" id="PF21787">
    <property type="entry name" value="TNP-like_RNaseH_N"/>
    <property type="match status" value="1"/>
</dbReference>
<proteinExistence type="predicted"/>
<sequence length="82" mass="9213">MIHGLSWREKTNLVRTALSKVYVMGIIIPSITCDGPSCNFAMFNALGAVNYPNNMETTFPHHSNPEIKITVIFDTCHMMKLV</sequence>
<dbReference type="InterPro" id="IPR048365">
    <property type="entry name" value="TNP-like_RNaseH_N"/>
</dbReference>
<evidence type="ECO:0000259" key="1">
    <source>
        <dbReference type="Pfam" id="PF21787"/>
    </source>
</evidence>
<dbReference type="EMBL" id="HACA01012773">
    <property type="protein sequence ID" value="CDW30134.1"/>
    <property type="molecule type" value="Transcribed_RNA"/>
</dbReference>
<dbReference type="OrthoDB" id="7312725at2759"/>
<organism evidence="2">
    <name type="scientific">Lepeophtheirus salmonis</name>
    <name type="common">Salmon louse</name>
    <name type="synonym">Caligus salmonis</name>
    <dbReference type="NCBI Taxonomy" id="72036"/>
    <lineage>
        <taxon>Eukaryota</taxon>
        <taxon>Metazoa</taxon>
        <taxon>Ecdysozoa</taxon>
        <taxon>Arthropoda</taxon>
        <taxon>Crustacea</taxon>
        <taxon>Multicrustacea</taxon>
        <taxon>Hexanauplia</taxon>
        <taxon>Copepoda</taxon>
        <taxon>Siphonostomatoida</taxon>
        <taxon>Caligidae</taxon>
        <taxon>Lepeophtheirus</taxon>
    </lineage>
</organism>
<dbReference type="AlphaFoldDB" id="A0A0K2TVW0"/>
<evidence type="ECO:0000313" key="2">
    <source>
        <dbReference type="EMBL" id="CDW30134.1"/>
    </source>
</evidence>
<name>A0A0K2TVW0_LEPSM</name>
<feature type="non-terminal residue" evidence="2">
    <location>
        <position position="82"/>
    </location>
</feature>